<keyword evidence="3" id="KW-1185">Reference proteome</keyword>
<evidence type="ECO:0000313" key="3">
    <source>
        <dbReference type="Proteomes" id="UP001515480"/>
    </source>
</evidence>
<comment type="caution">
    <text evidence="2">The sequence shown here is derived from an EMBL/GenBank/DDBJ whole genome shotgun (WGS) entry which is preliminary data.</text>
</comment>
<feature type="compositionally biased region" description="Low complexity" evidence="1">
    <location>
        <begin position="285"/>
        <end position="299"/>
    </location>
</feature>
<dbReference type="AlphaFoldDB" id="A0AB34JQ17"/>
<organism evidence="2 3">
    <name type="scientific">Prymnesium parvum</name>
    <name type="common">Toxic golden alga</name>
    <dbReference type="NCBI Taxonomy" id="97485"/>
    <lineage>
        <taxon>Eukaryota</taxon>
        <taxon>Haptista</taxon>
        <taxon>Haptophyta</taxon>
        <taxon>Prymnesiophyceae</taxon>
        <taxon>Prymnesiales</taxon>
        <taxon>Prymnesiaceae</taxon>
        <taxon>Prymnesium</taxon>
    </lineage>
</organism>
<evidence type="ECO:0000256" key="1">
    <source>
        <dbReference type="SAM" id="MobiDB-lite"/>
    </source>
</evidence>
<protein>
    <submittedName>
        <fullName evidence="2">Uncharacterized protein</fullName>
    </submittedName>
</protein>
<feature type="region of interest" description="Disordered" evidence="1">
    <location>
        <begin position="284"/>
        <end position="313"/>
    </location>
</feature>
<reference evidence="2 3" key="1">
    <citation type="journal article" date="2024" name="Science">
        <title>Giant polyketide synthase enzymes in the biosynthesis of giant marine polyether toxins.</title>
        <authorList>
            <person name="Fallon T.R."/>
            <person name="Shende V.V."/>
            <person name="Wierzbicki I.H."/>
            <person name="Pendleton A.L."/>
            <person name="Watervoot N.F."/>
            <person name="Auber R.P."/>
            <person name="Gonzalez D.J."/>
            <person name="Wisecaver J.H."/>
            <person name="Moore B.S."/>
        </authorList>
    </citation>
    <scope>NUCLEOTIDE SEQUENCE [LARGE SCALE GENOMIC DNA]</scope>
    <source>
        <strain evidence="2 3">12B1</strain>
    </source>
</reference>
<sequence length="335" mass="35728">MPSPEAEACASRECMELRVWRDELRDLEAGADEWARYARSLEHRLRAESLRALEAEREACRLQLLLETAAPQPPRATTDSAEAEQTGVQPPRDGGGDWRGGVPGGASESSRESTGSLRPRPISRLPSAADSEEPSCPGSPAGGEGAAAHPAWDGIDYEEYEAYEAYEPFQVGADVHVEEERGPAKEAPALLSWLQQQQRSITDTVAAAAERLLPLPTTTETTGFTHSTSVVHAARSSQGPFQVPPASELDAASPAACATRERSPDIVATPPEGICWRHAAALEGLPQPSSSRPSPLEQLRQQESQRKASSSAYGAGMDAANSLFSGLGLAKLLDD</sequence>
<dbReference type="Proteomes" id="UP001515480">
    <property type="component" value="Unassembled WGS sequence"/>
</dbReference>
<accession>A0AB34JQ17</accession>
<gene>
    <name evidence="2" type="ORF">AB1Y20_018939</name>
</gene>
<dbReference type="EMBL" id="JBGBPQ010000005">
    <property type="protein sequence ID" value="KAL1524025.1"/>
    <property type="molecule type" value="Genomic_DNA"/>
</dbReference>
<name>A0AB34JQ17_PRYPA</name>
<proteinExistence type="predicted"/>
<evidence type="ECO:0000313" key="2">
    <source>
        <dbReference type="EMBL" id="KAL1524025.1"/>
    </source>
</evidence>
<feature type="region of interest" description="Disordered" evidence="1">
    <location>
        <begin position="65"/>
        <end position="153"/>
    </location>
</feature>